<protein>
    <recommendedName>
        <fullName evidence="1">Smr domain-containing protein</fullName>
    </recommendedName>
</protein>
<dbReference type="InterPro" id="IPR002625">
    <property type="entry name" value="Smr_dom"/>
</dbReference>
<dbReference type="SMART" id="SM00463">
    <property type="entry name" value="SMR"/>
    <property type="match status" value="1"/>
</dbReference>
<dbReference type="AlphaFoldDB" id="A0A6J4MNB6"/>
<reference evidence="2" key="1">
    <citation type="submission" date="2020-02" db="EMBL/GenBank/DDBJ databases">
        <authorList>
            <person name="Meier V. D."/>
        </authorList>
    </citation>
    <scope>NUCLEOTIDE SEQUENCE</scope>
    <source>
        <strain evidence="2">AVDCRST_MAG89</strain>
    </source>
</reference>
<dbReference type="Gene3D" id="3.30.1370.110">
    <property type="match status" value="1"/>
</dbReference>
<dbReference type="EMBL" id="CADCTV010000812">
    <property type="protein sequence ID" value="CAA9362781.1"/>
    <property type="molecule type" value="Genomic_DNA"/>
</dbReference>
<proteinExistence type="predicted"/>
<dbReference type="InterPro" id="IPR036063">
    <property type="entry name" value="Smr_dom_sf"/>
</dbReference>
<name>A0A6J4MNB6_9BACT</name>
<organism evidence="2">
    <name type="scientific">uncultured Gemmatimonadota bacterium</name>
    <dbReference type="NCBI Taxonomy" id="203437"/>
    <lineage>
        <taxon>Bacteria</taxon>
        <taxon>Pseudomonadati</taxon>
        <taxon>Gemmatimonadota</taxon>
        <taxon>environmental samples</taxon>
    </lineage>
</organism>
<evidence type="ECO:0000313" key="2">
    <source>
        <dbReference type="EMBL" id="CAA9362781.1"/>
    </source>
</evidence>
<feature type="non-terminal residue" evidence="2">
    <location>
        <position position="134"/>
    </location>
</feature>
<gene>
    <name evidence="2" type="ORF">AVDCRST_MAG89-3857</name>
</gene>
<evidence type="ECO:0000259" key="1">
    <source>
        <dbReference type="PROSITE" id="PS50828"/>
    </source>
</evidence>
<dbReference type="Pfam" id="PF01713">
    <property type="entry name" value="Smr"/>
    <property type="match status" value="1"/>
</dbReference>
<accession>A0A6J4MNB6</accession>
<sequence length="134" mass="14889">MRRKKRPPAGGVSREAWGTVHPVLDLHGLTGDEARRRTEEWLRGREAENVRTVVVVTGRGLHSGGIPVVRNEIEHLLAMLKGTLVSRWSAENLGGSFRVELRRPARAHAPRLPAPVPPLLREAEPALRLRAEEA</sequence>
<dbReference type="SUPFAM" id="SSF160443">
    <property type="entry name" value="SMR domain-like"/>
    <property type="match status" value="1"/>
</dbReference>
<feature type="domain" description="Smr" evidence="1">
    <location>
        <begin position="24"/>
        <end position="102"/>
    </location>
</feature>
<dbReference type="PROSITE" id="PS50828">
    <property type="entry name" value="SMR"/>
    <property type="match status" value="1"/>
</dbReference>